<dbReference type="Gene3D" id="3.40.630.30">
    <property type="match status" value="1"/>
</dbReference>
<accession>A0ABY7SPB9</accession>
<dbReference type="Proteomes" id="UP001219349">
    <property type="component" value="Chromosome"/>
</dbReference>
<sequence>MSPTTATLQITVPVLETEHLILREPRLSDWEAMNAFGRSERAAYIGGPYEDWQNWEALTRGIGHWFLRGYGMWSVEEKAAGRLAGRVGIINHHDWPEPELGWHVYEDFEGKGLAYEAAIAARNHAQGPMGLAPLISQIDPGNARSRKLAERMDATLERESVLRGQHCLVYRHPKEAA</sequence>
<protein>
    <submittedName>
        <fullName evidence="2">GNAT family N-acetyltransferase</fullName>
    </submittedName>
</protein>
<reference evidence="2 3" key="1">
    <citation type="submission" date="2021-01" db="EMBL/GenBank/DDBJ databases">
        <title>Biogeographic distribution of Paracoccus.</title>
        <authorList>
            <person name="Hollensteiner J."/>
            <person name="Leineberger J."/>
            <person name="Brinkhoff T."/>
            <person name="Daniel R."/>
        </authorList>
    </citation>
    <scope>NUCLEOTIDE SEQUENCE [LARGE SCALE GENOMIC DNA]</scope>
    <source>
        <strain evidence="2 3">KCTC 22803</strain>
    </source>
</reference>
<proteinExistence type="predicted"/>
<dbReference type="InterPro" id="IPR051531">
    <property type="entry name" value="N-acetyltransferase"/>
</dbReference>
<dbReference type="EMBL" id="CP067136">
    <property type="protein sequence ID" value="WCR08880.1"/>
    <property type="molecule type" value="Genomic_DNA"/>
</dbReference>
<name>A0ABY7SPB9_9RHOB</name>
<feature type="domain" description="N-acetyltransferase" evidence="1">
    <location>
        <begin position="20"/>
        <end position="153"/>
    </location>
</feature>
<evidence type="ECO:0000313" key="3">
    <source>
        <dbReference type="Proteomes" id="UP001219349"/>
    </source>
</evidence>
<evidence type="ECO:0000313" key="2">
    <source>
        <dbReference type="EMBL" id="WCR08880.1"/>
    </source>
</evidence>
<gene>
    <name evidence="2" type="ORF">JHX87_08890</name>
</gene>
<dbReference type="InterPro" id="IPR016181">
    <property type="entry name" value="Acyl_CoA_acyltransferase"/>
</dbReference>
<dbReference type="PANTHER" id="PTHR43792">
    <property type="entry name" value="GNAT FAMILY, PUTATIVE (AFU_ORTHOLOGUE AFUA_3G00765)-RELATED-RELATED"/>
    <property type="match status" value="1"/>
</dbReference>
<dbReference type="RefSeq" id="WP_271886530.1">
    <property type="nucleotide sequence ID" value="NZ_CP067136.1"/>
</dbReference>
<dbReference type="InterPro" id="IPR000182">
    <property type="entry name" value="GNAT_dom"/>
</dbReference>
<organism evidence="2 3">
    <name type="scientific">Paracoccus fistulariae</name>
    <dbReference type="NCBI Taxonomy" id="658446"/>
    <lineage>
        <taxon>Bacteria</taxon>
        <taxon>Pseudomonadati</taxon>
        <taxon>Pseudomonadota</taxon>
        <taxon>Alphaproteobacteria</taxon>
        <taxon>Rhodobacterales</taxon>
        <taxon>Paracoccaceae</taxon>
        <taxon>Paracoccus</taxon>
    </lineage>
</organism>
<evidence type="ECO:0000259" key="1">
    <source>
        <dbReference type="Pfam" id="PF13302"/>
    </source>
</evidence>
<keyword evidence="3" id="KW-1185">Reference proteome</keyword>
<dbReference type="SUPFAM" id="SSF55729">
    <property type="entry name" value="Acyl-CoA N-acyltransferases (Nat)"/>
    <property type="match status" value="1"/>
</dbReference>
<dbReference type="PANTHER" id="PTHR43792:SF1">
    <property type="entry name" value="N-ACETYLTRANSFERASE DOMAIN-CONTAINING PROTEIN"/>
    <property type="match status" value="1"/>
</dbReference>
<dbReference type="Pfam" id="PF13302">
    <property type="entry name" value="Acetyltransf_3"/>
    <property type="match status" value="1"/>
</dbReference>